<feature type="domain" description="HTH cro/C1-type" evidence="1">
    <location>
        <begin position="7"/>
        <end position="36"/>
    </location>
</feature>
<protein>
    <submittedName>
        <fullName evidence="2">Transcriptional regulator</fullName>
    </submittedName>
</protein>
<dbReference type="InterPro" id="IPR001387">
    <property type="entry name" value="Cro/C1-type_HTH"/>
</dbReference>
<dbReference type="PROSITE" id="PS50943">
    <property type="entry name" value="HTH_CROC1"/>
    <property type="match status" value="1"/>
</dbReference>
<gene>
    <name evidence="2" type="ORF">EZH22_23325</name>
</gene>
<dbReference type="SUPFAM" id="SSF47413">
    <property type="entry name" value="lambda repressor-like DNA-binding domains"/>
    <property type="match status" value="1"/>
</dbReference>
<reference evidence="2 3" key="1">
    <citation type="submission" date="2020-10" db="EMBL/GenBank/DDBJ databases">
        <title>Degradation of 1,4-Dioxane by Xanthobacter sp. YN2, via a Novel Group-2 Soluble Di-Iron Monooxygenase.</title>
        <authorList>
            <person name="Ma F."/>
            <person name="Wang Y."/>
            <person name="Yang J."/>
            <person name="Guo H."/>
            <person name="Su D."/>
            <person name="Yu L."/>
        </authorList>
    </citation>
    <scope>NUCLEOTIDE SEQUENCE [LARGE SCALE GENOMIC DNA]</scope>
    <source>
        <strain evidence="2 3">YN2</strain>
    </source>
</reference>
<evidence type="ECO:0000313" key="2">
    <source>
        <dbReference type="EMBL" id="QRG05920.1"/>
    </source>
</evidence>
<dbReference type="AlphaFoldDB" id="A0A974SHQ4"/>
<dbReference type="CDD" id="cd00093">
    <property type="entry name" value="HTH_XRE"/>
    <property type="match status" value="1"/>
</dbReference>
<organism evidence="2 3">
    <name type="scientific">Xanthobacter dioxanivorans</name>
    <dbReference type="NCBI Taxonomy" id="2528964"/>
    <lineage>
        <taxon>Bacteria</taxon>
        <taxon>Pseudomonadati</taxon>
        <taxon>Pseudomonadota</taxon>
        <taxon>Alphaproteobacteria</taxon>
        <taxon>Hyphomicrobiales</taxon>
        <taxon>Xanthobacteraceae</taxon>
        <taxon>Xanthobacter</taxon>
    </lineage>
</organism>
<evidence type="ECO:0000259" key="1">
    <source>
        <dbReference type="PROSITE" id="PS50943"/>
    </source>
</evidence>
<dbReference type="RefSeq" id="WP_203192792.1">
    <property type="nucleotide sequence ID" value="NZ_CP063362.1"/>
</dbReference>
<dbReference type="Gene3D" id="1.10.260.40">
    <property type="entry name" value="lambda repressor-like DNA-binding domains"/>
    <property type="match status" value="1"/>
</dbReference>
<proteinExistence type="predicted"/>
<accession>A0A974SHQ4</accession>
<dbReference type="GO" id="GO:0003677">
    <property type="term" value="F:DNA binding"/>
    <property type="evidence" value="ECO:0007669"/>
    <property type="project" value="InterPro"/>
</dbReference>
<evidence type="ECO:0000313" key="3">
    <source>
        <dbReference type="Proteomes" id="UP000596427"/>
    </source>
</evidence>
<sequence>MLTAEQIRAARAALRWERSDLADRSGVSVPSIKRLEGMVGPLLATRMGTLDAIRRAFEAAGVTFLAAGEASVGGGPGVRLDAVGGEAAEA</sequence>
<dbReference type="Proteomes" id="UP000596427">
    <property type="component" value="Chromosome"/>
</dbReference>
<dbReference type="EMBL" id="CP063362">
    <property type="protein sequence ID" value="QRG05920.1"/>
    <property type="molecule type" value="Genomic_DNA"/>
</dbReference>
<keyword evidence="3" id="KW-1185">Reference proteome</keyword>
<dbReference type="KEGG" id="xdi:EZH22_23325"/>
<dbReference type="InterPro" id="IPR010982">
    <property type="entry name" value="Lambda_DNA-bd_dom_sf"/>
</dbReference>
<name>A0A974SHQ4_9HYPH</name>